<comment type="caution">
    <text evidence="1">The sequence shown here is derived from an EMBL/GenBank/DDBJ whole genome shotgun (WGS) entry which is preliminary data.</text>
</comment>
<dbReference type="EMBL" id="BSXG01000015">
    <property type="protein sequence ID" value="GME24822.1"/>
    <property type="molecule type" value="Genomic_DNA"/>
</dbReference>
<keyword evidence="2" id="KW-1185">Reference proteome</keyword>
<accession>A0ACB5RWG2</accession>
<evidence type="ECO:0000313" key="2">
    <source>
        <dbReference type="Proteomes" id="UP001165186"/>
    </source>
</evidence>
<name>A0ACB5RWG2_9PEZI</name>
<protein>
    <submittedName>
        <fullName evidence="1">Aryl-alcohol dehydrogenase protein</fullName>
    </submittedName>
</protein>
<reference evidence="1" key="1">
    <citation type="submission" date="2024-09" db="EMBL/GenBank/DDBJ databases">
        <title>Draft Genome Sequences of Neofusicoccum parvum.</title>
        <authorList>
            <person name="Ashida A."/>
            <person name="Camagna M."/>
            <person name="Tanaka A."/>
            <person name="Takemoto D."/>
        </authorList>
    </citation>
    <scope>NUCLEOTIDE SEQUENCE</scope>
    <source>
        <strain evidence="1">PPO83</strain>
    </source>
</reference>
<evidence type="ECO:0000313" key="1">
    <source>
        <dbReference type="EMBL" id="GME24822.1"/>
    </source>
</evidence>
<proteinExistence type="predicted"/>
<gene>
    <name evidence="1" type="primary">g5961</name>
    <name evidence="1" type="ORF">NpPPO83_00005961</name>
</gene>
<sequence>MTSPTETLAIVASPGAPAPSFALETLTFPGPAAAEVEVDMAATGVCHSDLAFAAMPGPPRVLGHEGAGRIASLGPGVTHLSVGDPVLLSYRTCGDCAPCSSGARTCASFIPLNFARPGAFARPGDDEGQAPAVAGRFFGQSSFARRSPAAVRSVVPLKPLLPPDTPWDDVLSLLAPLGCGFMTGAGSVVNVFAATPGSAVLVAGMGAVGFGAVMAAKVLGCRAIVAVDRVASRLARARELGATHVVNTAELGGEKKGWEGIVEAVRAVVPEGVDGVVETTGAEVVVQASMRVLAWGGQVVLLAQGPQDGLQIPYQDLQMVSGKVNFVTMGEADPQKLVPKMIEWWRDGKFPLEKLVKRYPIEEWEKALGAMKEGGDVVKPVIVW</sequence>
<organism evidence="1 2">
    <name type="scientific">Neofusicoccum parvum</name>
    <dbReference type="NCBI Taxonomy" id="310453"/>
    <lineage>
        <taxon>Eukaryota</taxon>
        <taxon>Fungi</taxon>
        <taxon>Dikarya</taxon>
        <taxon>Ascomycota</taxon>
        <taxon>Pezizomycotina</taxon>
        <taxon>Dothideomycetes</taxon>
        <taxon>Dothideomycetes incertae sedis</taxon>
        <taxon>Botryosphaeriales</taxon>
        <taxon>Botryosphaeriaceae</taxon>
        <taxon>Neofusicoccum</taxon>
    </lineage>
</organism>
<dbReference type="Proteomes" id="UP001165186">
    <property type="component" value="Unassembled WGS sequence"/>
</dbReference>